<comment type="caution">
    <text evidence="2">The sequence shown here is derived from an EMBL/GenBank/DDBJ whole genome shotgun (WGS) entry which is preliminary data.</text>
</comment>
<organism evidence="2 3">
    <name type="scientific">Labeo rohita</name>
    <name type="common">Indian major carp</name>
    <name type="synonym">Cyprinus rohita</name>
    <dbReference type="NCBI Taxonomy" id="84645"/>
    <lineage>
        <taxon>Eukaryota</taxon>
        <taxon>Metazoa</taxon>
        <taxon>Chordata</taxon>
        <taxon>Craniata</taxon>
        <taxon>Vertebrata</taxon>
        <taxon>Euteleostomi</taxon>
        <taxon>Actinopterygii</taxon>
        <taxon>Neopterygii</taxon>
        <taxon>Teleostei</taxon>
        <taxon>Ostariophysi</taxon>
        <taxon>Cypriniformes</taxon>
        <taxon>Cyprinidae</taxon>
        <taxon>Labeoninae</taxon>
        <taxon>Labeonini</taxon>
        <taxon>Labeo</taxon>
    </lineage>
</organism>
<evidence type="ECO:0000313" key="3">
    <source>
        <dbReference type="Proteomes" id="UP000830375"/>
    </source>
</evidence>
<evidence type="ECO:0000256" key="1">
    <source>
        <dbReference type="SAM" id="MobiDB-lite"/>
    </source>
</evidence>
<accession>A0ABQ8LY91</accession>
<feature type="compositionally biased region" description="Pro residues" evidence="1">
    <location>
        <begin position="355"/>
        <end position="369"/>
    </location>
</feature>
<feature type="region of interest" description="Disordered" evidence="1">
    <location>
        <begin position="201"/>
        <end position="232"/>
    </location>
</feature>
<proteinExistence type="predicted"/>
<evidence type="ECO:0000313" key="2">
    <source>
        <dbReference type="EMBL" id="KAI2655611.1"/>
    </source>
</evidence>
<dbReference type="EMBL" id="JACTAM010000016">
    <property type="protein sequence ID" value="KAI2655611.1"/>
    <property type="molecule type" value="Genomic_DNA"/>
</dbReference>
<feature type="region of interest" description="Disordered" evidence="1">
    <location>
        <begin position="348"/>
        <end position="369"/>
    </location>
</feature>
<keyword evidence="3" id="KW-1185">Reference proteome</keyword>
<sequence>MTLSQIWPVTFSPLTTRCNPSHSIDIHITLTIAPHPGLPESRKYLATPGSSSFLHELCIEIFCDSINQPLSTVIRHEGPRSSFAQILDYALLIVGSLFTVGVAEEERNIATMPVMAAATLSQPGTPGLSSIMIATPVLKPASEMVAAPERAHVMMTTAEHVHKMAAKTVLHQVRAVIPEPGKVNAVVPVSSQVTAVVPESSQVTADLHKSSKATADLQESGPATADVHQPSQSLVTPRLTVQSLVTSRLTTQSLVTPCLSSQSLVTSRLTIQSLGTPRLTSQSLITSKPRHVSSDTPRSQLIMMASVLDPPLMSVRALPLMAVTILCVWAAHSAPEVSSLHESAPEVSSFHESAPVPPEVAAPAAEPPKGAPSICELSTCPLTTLEAICELMEALYELSACPVTAMKAICELPPGPEPATEAVNELSALPATAKNLSSERPVPAMEAMNEFYAHSVTAIEAVIELSAPSVSAKDMLTRPTVSPASLFAALSASPVPISPRSQSMPWVSVPSWRPSAPPWWAPSHKGQFFEFETYTSPES</sequence>
<name>A0ABQ8LY91_LABRO</name>
<gene>
    <name evidence="2" type="ORF">H4Q32_018036</name>
</gene>
<reference evidence="2 3" key="1">
    <citation type="submission" date="2022-01" db="EMBL/GenBank/DDBJ databases">
        <title>A high-quality chromosome-level genome assembly of rohu carp, Labeo rohita.</title>
        <authorList>
            <person name="Arick M.A. II"/>
            <person name="Hsu C.-Y."/>
            <person name="Magbanua Z."/>
            <person name="Pechanova O."/>
            <person name="Grover C."/>
            <person name="Miller E."/>
            <person name="Thrash A."/>
            <person name="Ezzel L."/>
            <person name="Alam S."/>
            <person name="Benzie J."/>
            <person name="Hamilton M."/>
            <person name="Karsi A."/>
            <person name="Lawrence M.L."/>
            <person name="Peterson D.G."/>
        </authorList>
    </citation>
    <scope>NUCLEOTIDE SEQUENCE [LARGE SCALE GENOMIC DNA]</scope>
    <source>
        <strain evidence="3">BAU-BD-2019</strain>
        <tissue evidence="2">Blood</tissue>
    </source>
</reference>
<dbReference type="Proteomes" id="UP000830375">
    <property type="component" value="Unassembled WGS sequence"/>
</dbReference>
<protein>
    <submittedName>
        <fullName evidence="2">Uncharacterized protein</fullName>
    </submittedName>
</protein>